<evidence type="ECO:0000313" key="7">
    <source>
        <dbReference type="EMBL" id="PIA88417.1"/>
    </source>
</evidence>
<dbReference type="SUPFAM" id="SSF103473">
    <property type="entry name" value="MFS general substrate transporter"/>
    <property type="match status" value="1"/>
</dbReference>
<sequence>MHNGATRAPRPPLAARKRLPWLEAAGIAPALQPQPTSSSHDALPPQAPVNNLIEPSVKYVASNTLSDDLRFRPTGSTPEIRDQRRTRDPRSYSQTSEPPAGLRSRPITKTKPAPDHRALSCASSEYSTTTPSDREALPAGFPRKDPASYEKLVKSPHSPEPALKKPASHIVTSTTNTVKAQSARQRKGTTTRKPHPGQYRNVAAVSSASIDGAQRKLPGAISNTASNAVNSSETLPKPTSADLPLSSLPATTSSLYALPPHLMAPSSSSSPDSDYAIPTGVSRKAAAMPERQKLTGAKPKPFADVATRPAQHTLDAVQPSEVGTGDQGGTRAVTGLPDVQEVTMRPLRLSQTESMRSSEEEGISPSASPGRWNTASADKSPFTRTNPAMTKARSRNSQPASKEPTRISRGGAVQQGHRMVSTNDSISRTPPRLYHPPSADSIVRDYAYKDPKILRRHSTHSLERAKPGAAASFYADHGESVATQPGIRHSICTAQIEAPLPPPPESKWCCGRPGKQQRVHRAHAMHNSDTTGSRVPSRPLRRAQPGLQNGSRSAEPLLAANDQAHSTAAANLPPATGTTSATLPAQTFKPARVPTASSDAEAVDLSLKHPRLNHISVKEGEEYYLRRHHRPEPIAREWSLTRKRLTSFIACLNTIFVGLIAGIYAGEVPRIQYQLDDESHWVIFGNMLLFAGLGLSTLIAWPLPLLHGRRPYILVAFGIMLPLQIPQAMVVQYAHGSGLLYKIGLLLPREIVAPDDVRRQGGGIGAWLGLWTFCFGSSLSIGFFAGACIISKLNPSWGFWISIMLLSFFLLVNMIAPETRKAEYRRSLFQFFEDKEARRVKHRIARGEVKLHISNDGPKYWFEEVWAGIILTKRMVFQPGFFVLMLYLGWIQAQLTLVILLLGALLSRDYEWASHWVGLAALSVPVGAALAMPLTNASTFSRARVKPPRTDSMTFQEPRVTWTSHLLRRTIFTLLLPFAGLGFCLCSPGPPLHWSAAVIFAGLVGFLADLGTAECVGLIMESFDTCDLQPGVNTRHRVQSMSAQTRRRRTNYSSFPRVCAGWFAAQSLGFFLAAGATVAAGRITDDFGAQTSISIVAAILLCVTVLLLVVLWRWKDVQVIPSFTSSTRGENKEIADLSQADPEWKPVVIGHPSGKMRRMNLLEMGAWSRWTEIRKLNKLVKE</sequence>
<feature type="transmembrane region" description="Helical" evidence="6">
    <location>
        <begin position="1055"/>
        <end position="1080"/>
    </location>
</feature>
<feature type="compositionally biased region" description="Polar residues" evidence="5">
    <location>
        <begin position="365"/>
        <end position="388"/>
    </location>
</feature>
<feature type="compositionally biased region" description="Polar residues" evidence="5">
    <location>
        <begin position="121"/>
        <end position="131"/>
    </location>
</feature>
<keyword evidence="2 6" id="KW-0812">Transmembrane</keyword>
<dbReference type="PANTHER" id="PTHR23502:SF76">
    <property type="entry name" value="POLYAMINE TRANSPORT PROTEIN"/>
    <property type="match status" value="1"/>
</dbReference>
<organism evidence="7 8">
    <name type="scientific">Cercospora beticola</name>
    <name type="common">Sugarbeet leaf spot fungus</name>
    <dbReference type="NCBI Taxonomy" id="122368"/>
    <lineage>
        <taxon>Eukaryota</taxon>
        <taxon>Fungi</taxon>
        <taxon>Dikarya</taxon>
        <taxon>Ascomycota</taxon>
        <taxon>Pezizomycotina</taxon>
        <taxon>Dothideomycetes</taxon>
        <taxon>Dothideomycetidae</taxon>
        <taxon>Mycosphaerellales</taxon>
        <taxon>Mycosphaerellaceae</taxon>
        <taxon>Cercospora</taxon>
    </lineage>
</organism>
<feature type="transmembrane region" description="Helical" evidence="6">
    <location>
        <begin position="681"/>
        <end position="703"/>
    </location>
</feature>
<evidence type="ECO:0000256" key="6">
    <source>
        <dbReference type="SAM" id="Phobius"/>
    </source>
</evidence>
<feature type="region of interest" description="Disordered" evidence="5">
    <location>
        <begin position="68"/>
        <end position="198"/>
    </location>
</feature>
<evidence type="ECO:0000256" key="3">
    <source>
        <dbReference type="ARBA" id="ARBA00022989"/>
    </source>
</evidence>
<feature type="region of interest" description="Disordered" evidence="5">
    <location>
        <begin position="224"/>
        <end position="244"/>
    </location>
</feature>
<feature type="transmembrane region" description="Helical" evidence="6">
    <location>
        <begin position="645"/>
        <end position="666"/>
    </location>
</feature>
<feature type="transmembrane region" description="Helical" evidence="6">
    <location>
        <begin position="768"/>
        <end position="791"/>
    </location>
</feature>
<keyword evidence="3 6" id="KW-1133">Transmembrane helix</keyword>
<keyword evidence="4 6" id="KW-0472">Membrane</keyword>
<dbReference type="Gene3D" id="1.20.1250.20">
    <property type="entry name" value="MFS general substrate transporter like domains"/>
    <property type="match status" value="1"/>
</dbReference>
<feature type="region of interest" description="Disordered" evidence="5">
    <location>
        <begin position="348"/>
        <end position="438"/>
    </location>
</feature>
<evidence type="ECO:0000256" key="2">
    <source>
        <dbReference type="ARBA" id="ARBA00022692"/>
    </source>
</evidence>
<feature type="transmembrane region" description="Helical" evidence="6">
    <location>
        <begin position="912"/>
        <end position="934"/>
    </location>
</feature>
<dbReference type="InterPro" id="IPR036259">
    <property type="entry name" value="MFS_trans_sf"/>
</dbReference>
<protein>
    <submittedName>
        <fullName evidence="7">Uncharacterized protein</fullName>
    </submittedName>
</protein>
<feature type="compositionally biased region" description="Basic and acidic residues" evidence="5">
    <location>
        <begin position="132"/>
        <end position="153"/>
    </location>
</feature>
<feature type="compositionally biased region" description="Basic residues" evidence="5">
    <location>
        <begin position="184"/>
        <end position="195"/>
    </location>
</feature>
<feature type="compositionally biased region" description="Polar residues" evidence="5">
    <location>
        <begin position="170"/>
        <end position="183"/>
    </location>
</feature>
<feature type="transmembrane region" description="Helical" evidence="6">
    <location>
        <begin position="996"/>
        <end position="1019"/>
    </location>
</feature>
<feature type="compositionally biased region" description="Basic and acidic residues" evidence="5">
    <location>
        <begin position="79"/>
        <end position="90"/>
    </location>
</feature>
<dbReference type="GO" id="GO:0005886">
    <property type="term" value="C:plasma membrane"/>
    <property type="evidence" value="ECO:0007669"/>
    <property type="project" value="TreeGrafter"/>
</dbReference>
<dbReference type="AlphaFoldDB" id="A0A2G5H795"/>
<reference evidence="7 8" key="1">
    <citation type="submission" date="2015-10" db="EMBL/GenBank/DDBJ databases">
        <title>The cercosporin biosynthetic gene cluster was horizontally transferred to several fungal lineages and shown to be expanded in Cercospora beticola based on microsynteny with recipient genomes.</title>
        <authorList>
            <person name="De Jonge R."/>
            <person name="Ebert M.K."/>
            <person name="Suttle J.C."/>
            <person name="Jurick Ii W.M."/>
            <person name="Secor G.A."/>
            <person name="Thomma B.P."/>
            <person name="Van De Peer Y."/>
            <person name="Bolton M.D."/>
        </authorList>
    </citation>
    <scope>NUCLEOTIDE SEQUENCE [LARGE SCALE GENOMIC DNA]</scope>
    <source>
        <strain evidence="7 8">09-40</strain>
    </source>
</reference>
<evidence type="ECO:0000256" key="5">
    <source>
        <dbReference type="SAM" id="MobiDB-lite"/>
    </source>
</evidence>
<feature type="region of interest" description="Disordered" evidence="5">
    <location>
        <begin position="26"/>
        <end position="49"/>
    </location>
</feature>
<dbReference type="PANTHER" id="PTHR23502">
    <property type="entry name" value="MAJOR FACILITATOR SUPERFAMILY"/>
    <property type="match status" value="1"/>
</dbReference>
<comment type="subcellular location">
    <subcellularLocation>
        <location evidence="1">Membrane</location>
        <topology evidence="1">Multi-pass membrane protein</topology>
    </subcellularLocation>
</comment>
<accession>A0A2G5H795</accession>
<dbReference type="Proteomes" id="UP000230605">
    <property type="component" value="Chromosome 5"/>
</dbReference>
<name>A0A2G5H795_CERBT</name>
<feature type="transmembrane region" description="Helical" evidence="6">
    <location>
        <begin position="797"/>
        <end position="816"/>
    </location>
</feature>
<dbReference type="OrthoDB" id="10250282at2759"/>
<gene>
    <name evidence="7" type="ORF">CB0940_07686</name>
</gene>
<dbReference type="GO" id="GO:0022857">
    <property type="term" value="F:transmembrane transporter activity"/>
    <property type="evidence" value="ECO:0007669"/>
    <property type="project" value="TreeGrafter"/>
</dbReference>
<feature type="transmembrane region" description="Helical" evidence="6">
    <location>
        <begin position="881"/>
        <end position="906"/>
    </location>
</feature>
<feature type="region of interest" description="Disordered" evidence="5">
    <location>
        <begin position="519"/>
        <end position="552"/>
    </location>
</feature>
<evidence type="ECO:0000256" key="1">
    <source>
        <dbReference type="ARBA" id="ARBA00004141"/>
    </source>
</evidence>
<feature type="transmembrane region" description="Helical" evidence="6">
    <location>
        <begin position="1092"/>
        <end position="1112"/>
    </location>
</feature>
<evidence type="ECO:0000256" key="4">
    <source>
        <dbReference type="ARBA" id="ARBA00023136"/>
    </source>
</evidence>
<evidence type="ECO:0000313" key="8">
    <source>
        <dbReference type="Proteomes" id="UP000230605"/>
    </source>
</evidence>
<dbReference type="EMBL" id="LKMD01000108">
    <property type="protein sequence ID" value="PIA88417.1"/>
    <property type="molecule type" value="Genomic_DNA"/>
</dbReference>
<comment type="caution">
    <text evidence="7">The sequence shown here is derived from an EMBL/GenBank/DDBJ whole genome shotgun (WGS) entry which is preliminary data.</text>
</comment>
<feature type="compositionally biased region" description="Polar residues" evidence="5">
    <location>
        <begin position="224"/>
        <end position="234"/>
    </location>
</feature>
<feature type="transmembrane region" description="Helical" evidence="6">
    <location>
        <begin position="971"/>
        <end position="990"/>
    </location>
</feature>
<proteinExistence type="predicted"/>